<evidence type="ECO:0000256" key="1">
    <source>
        <dbReference type="ARBA" id="ARBA00022849"/>
    </source>
</evidence>
<comment type="caution">
    <text evidence="3">The sequence shown here is derived from an EMBL/GenBank/DDBJ whole genome shotgun (WGS) entry which is preliminary data.</text>
</comment>
<dbReference type="EMBL" id="VULZ01000008">
    <property type="protein sequence ID" value="MSS15124.1"/>
    <property type="molecule type" value="Genomic_DNA"/>
</dbReference>
<dbReference type="SUPFAM" id="SSF52788">
    <property type="entry name" value="Phosphotyrosine protein phosphatases I"/>
    <property type="match status" value="1"/>
</dbReference>
<dbReference type="Gene3D" id="3.40.50.2300">
    <property type="match status" value="1"/>
</dbReference>
<dbReference type="PANTHER" id="PTHR43428:SF1">
    <property type="entry name" value="ARSENATE REDUCTASE"/>
    <property type="match status" value="1"/>
</dbReference>
<dbReference type="GO" id="GO:0046685">
    <property type="term" value="P:response to arsenic-containing substance"/>
    <property type="evidence" value="ECO:0007669"/>
    <property type="project" value="UniProtKB-KW"/>
</dbReference>
<keyword evidence="1" id="KW-0059">Arsenical resistance</keyword>
<proteinExistence type="predicted"/>
<dbReference type="CDD" id="cd16345">
    <property type="entry name" value="LMWP_ArsC"/>
    <property type="match status" value="1"/>
</dbReference>
<reference evidence="3 4" key="1">
    <citation type="submission" date="2019-08" db="EMBL/GenBank/DDBJ databases">
        <title>In-depth cultivation of the pig gut microbiome towards novel bacterial diversity and tailored functional studies.</title>
        <authorList>
            <person name="Wylensek D."/>
            <person name="Hitch T.C.A."/>
            <person name="Clavel T."/>
        </authorList>
    </citation>
    <scope>NUCLEOTIDE SEQUENCE [LARGE SCALE GENOMIC DNA]</scope>
    <source>
        <strain evidence="3 4">Oil+RF-744-WCA-WT-11</strain>
    </source>
</reference>
<dbReference type="RefSeq" id="WP_154525643.1">
    <property type="nucleotide sequence ID" value="NZ_JAXFIP010000050.1"/>
</dbReference>
<dbReference type="Pfam" id="PF01451">
    <property type="entry name" value="LMWPc"/>
    <property type="match status" value="1"/>
</dbReference>
<keyword evidence="4" id="KW-1185">Reference proteome</keyword>
<name>A0A6L5X8N3_9FIRM</name>
<gene>
    <name evidence="3" type="ORF">FYJ35_08770</name>
</gene>
<dbReference type="SMART" id="SM00226">
    <property type="entry name" value="LMWPc"/>
    <property type="match status" value="1"/>
</dbReference>
<organism evidence="3 4">
    <name type="scientific">Porcincola intestinalis</name>
    <dbReference type="NCBI Taxonomy" id="2606632"/>
    <lineage>
        <taxon>Bacteria</taxon>
        <taxon>Bacillati</taxon>
        <taxon>Bacillota</taxon>
        <taxon>Clostridia</taxon>
        <taxon>Lachnospirales</taxon>
        <taxon>Lachnospiraceae</taxon>
        <taxon>Porcincola</taxon>
    </lineage>
</organism>
<dbReference type="AlphaFoldDB" id="A0A6L5X8N3"/>
<dbReference type="InterPro" id="IPR023485">
    <property type="entry name" value="Ptyr_pPase"/>
</dbReference>
<evidence type="ECO:0000313" key="4">
    <source>
        <dbReference type="Proteomes" id="UP000481852"/>
    </source>
</evidence>
<dbReference type="PANTHER" id="PTHR43428">
    <property type="entry name" value="ARSENATE REDUCTASE"/>
    <property type="match status" value="1"/>
</dbReference>
<evidence type="ECO:0000259" key="2">
    <source>
        <dbReference type="SMART" id="SM00226"/>
    </source>
</evidence>
<accession>A0A6L5X8N3</accession>
<dbReference type="InterPro" id="IPR036196">
    <property type="entry name" value="Ptyr_pPase_sf"/>
</dbReference>
<feature type="domain" description="Phosphotyrosine protein phosphatase I" evidence="2">
    <location>
        <begin position="8"/>
        <end position="134"/>
    </location>
</feature>
<protein>
    <submittedName>
        <fullName evidence="3">Arsenate reductase ArsC</fullName>
    </submittedName>
</protein>
<evidence type="ECO:0000313" key="3">
    <source>
        <dbReference type="EMBL" id="MSS15124.1"/>
    </source>
</evidence>
<dbReference type="Proteomes" id="UP000481852">
    <property type="component" value="Unassembled WGS sequence"/>
</dbReference>
<sequence length="148" mass="16482">MNQQGRKPRVGFICTHNSCRSQIAEALGRHLAGDVFESYSAGTDIKDRINPDAVRLMKAQYGIDMIKEGQRNKTLDALPELDIVVTMGCGVKCPYLPCKRRFDWGLPDPTGTSDGEFMEVIHQIEKEIGLLKDQLKGNHQDSVPEAPL</sequence>